<dbReference type="InterPro" id="IPR000629">
    <property type="entry name" value="RNA-helicase_DEAD-box_CS"/>
</dbReference>
<dbReference type="SMART" id="SM00490">
    <property type="entry name" value="HELICc"/>
    <property type="match status" value="1"/>
</dbReference>
<dbReference type="Pfam" id="PF00271">
    <property type="entry name" value="Helicase_C"/>
    <property type="match status" value="1"/>
</dbReference>
<evidence type="ECO:0000256" key="6">
    <source>
        <dbReference type="ARBA" id="ARBA00022840"/>
    </source>
</evidence>
<dbReference type="InterPro" id="IPR014001">
    <property type="entry name" value="Helicase_ATP-bd"/>
</dbReference>
<dbReference type="CDD" id="cd00268">
    <property type="entry name" value="DEADc"/>
    <property type="match status" value="1"/>
</dbReference>
<dbReference type="CDD" id="cd18787">
    <property type="entry name" value="SF2_C_DEAD"/>
    <property type="match status" value="1"/>
</dbReference>
<comment type="similarity">
    <text evidence="7 11">Belongs to the DEAD box helicase family.</text>
</comment>
<comment type="catalytic activity">
    <reaction evidence="8">
        <text>ATP + H2O = ADP + phosphate + H(+)</text>
        <dbReference type="Rhea" id="RHEA:13065"/>
        <dbReference type="ChEBI" id="CHEBI:15377"/>
        <dbReference type="ChEBI" id="CHEBI:15378"/>
        <dbReference type="ChEBI" id="CHEBI:30616"/>
        <dbReference type="ChEBI" id="CHEBI:43474"/>
        <dbReference type="ChEBI" id="CHEBI:456216"/>
        <dbReference type="EC" id="3.6.4.13"/>
    </reaction>
</comment>
<sequence>MGFARLRLAGHGDQQLQDRAANTGGRANQPDIPETTPLTETTFADFGLAENILKAVTESGYTIPTPIQREAIPHILMGGDVTGVAQTGTGKTAAFVLPMIQRLSTGRARARMPRCLILCPTRELAAQVAENFEKYGKYLKLTMALLIGGVSFKEQETLLQRGVDVLIATPGRLMDQFDRGKLLMMGVETLIIDEADRMLDMGFIPDIEKICAKLPANRQTLLFSATFPTDIQRLAKTFQKDPKKIEVTRPAQTAETISQFVVKLPTNDGKARRTALRRVIEATNVKNGIVFCNRKVEVDIVAASLTKHGHDAAPIHGDLPQSVRSETLQRFRDGKLKLLVASDVAARGLDIPDVGHVFNFGPPPKDEDYVHRIGRTGRAGRTGESYTVVTPADDKSWGFVVKMIKKDVPEFMPEGLLEELETLPPEEKRDRKTGGRGGDRDRGGRSARGRTERTEQSDRSERAPRRRREKEDGDVAVADAPVETVATETVEAAEPAAVQEKPKRERAPRGEKRRERTEETPQPRAEKRERSGGDRERERPQRDYKRKDDDLILEPAPDRVVGFGNDVPNFLKR</sequence>
<comment type="caution">
    <text evidence="16">The sequence shown here is derived from an EMBL/GenBank/DDBJ whole genome shotgun (WGS) entry which is preliminary data.</text>
</comment>
<dbReference type="InterPro" id="IPR014014">
    <property type="entry name" value="RNA_helicase_DEAD_Q_motif"/>
</dbReference>
<keyword evidence="2" id="KW-0963">Cytoplasm</keyword>
<keyword evidence="5 11" id="KW-0347">Helicase</keyword>
<evidence type="ECO:0000313" key="16">
    <source>
        <dbReference type="EMBL" id="KCZ96363.1"/>
    </source>
</evidence>
<dbReference type="InterPro" id="IPR044742">
    <property type="entry name" value="DEAD/DEAH_RhlB"/>
</dbReference>
<feature type="region of interest" description="Disordered" evidence="12">
    <location>
        <begin position="9"/>
        <end position="33"/>
    </location>
</feature>
<dbReference type="PROSITE" id="PS00039">
    <property type="entry name" value="DEAD_ATP_HELICASE"/>
    <property type="match status" value="1"/>
</dbReference>
<evidence type="ECO:0000259" key="14">
    <source>
        <dbReference type="PROSITE" id="PS51194"/>
    </source>
</evidence>
<feature type="compositionally biased region" description="Low complexity" evidence="12">
    <location>
        <begin position="475"/>
        <end position="498"/>
    </location>
</feature>
<dbReference type="EMBL" id="ARYI01000001">
    <property type="protein sequence ID" value="KCZ96363.1"/>
    <property type="molecule type" value="Genomic_DNA"/>
</dbReference>
<dbReference type="PATRIC" id="fig|1280951.3.peg.353"/>
<evidence type="ECO:0000256" key="12">
    <source>
        <dbReference type="SAM" id="MobiDB-lite"/>
    </source>
</evidence>
<dbReference type="GO" id="GO:0005829">
    <property type="term" value="C:cytosol"/>
    <property type="evidence" value="ECO:0007669"/>
    <property type="project" value="TreeGrafter"/>
</dbReference>
<evidence type="ECO:0000256" key="1">
    <source>
        <dbReference type="ARBA" id="ARBA00012552"/>
    </source>
</evidence>
<dbReference type="SUPFAM" id="SSF52540">
    <property type="entry name" value="P-loop containing nucleoside triphosphate hydrolases"/>
    <property type="match status" value="2"/>
</dbReference>
<evidence type="ECO:0000256" key="3">
    <source>
        <dbReference type="ARBA" id="ARBA00022741"/>
    </source>
</evidence>
<dbReference type="SMART" id="SM00487">
    <property type="entry name" value="DEXDc"/>
    <property type="match status" value="1"/>
</dbReference>
<evidence type="ECO:0000256" key="8">
    <source>
        <dbReference type="ARBA" id="ARBA00047984"/>
    </source>
</evidence>
<evidence type="ECO:0000256" key="9">
    <source>
        <dbReference type="ARBA" id="ARBA00074363"/>
    </source>
</evidence>
<evidence type="ECO:0000256" key="5">
    <source>
        <dbReference type="ARBA" id="ARBA00022806"/>
    </source>
</evidence>
<dbReference type="InterPro" id="IPR027417">
    <property type="entry name" value="P-loop_NTPase"/>
</dbReference>
<protein>
    <recommendedName>
        <fullName evidence="9">DEAD-box ATP-dependent RNA helicase RhpA</fullName>
        <ecNumber evidence="1">3.6.4.13</ecNumber>
    </recommendedName>
</protein>
<dbReference type="PROSITE" id="PS51192">
    <property type="entry name" value="HELICASE_ATP_BIND_1"/>
    <property type="match status" value="1"/>
</dbReference>
<dbReference type="GO" id="GO:0003724">
    <property type="term" value="F:RNA helicase activity"/>
    <property type="evidence" value="ECO:0007669"/>
    <property type="project" value="UniProtKB-EC"/>
</dbReference>
<evidence type="ECO:0000259" key="15">
    <source>
        <dbReference type="PROSITE" id="PS51195"/>
    </source>
</evidence>
<dbReference type="InterPro" id="IPR050079">
    <property type="entry name" value="DEAD_box_RNA_helicase"/>
</dbReference>
<keyword evidence="4 11" id="KW-0378">Hydrolase</keyword>
<dbReference type="EC" id="3.6.4.13" evidence="1"/>
<evidence type="ECO:0000256" key="10">
    <source>
        <dbReference type="PROSITE-ProRule" id="PRU00552"/>
    </source>
</evidence>
<dbReference type="Gene3D" id="3.40.50.300">
    <property type="entry name" value="P-loop containing nucleotide triphosphate hydrolases"/>
    <property type="match status" value="2"/>
</dbReference>
<dbReference type="GO" id="GO:0003676">
    <property type="term" value="F:nucleic acid binding"/>
    <property type="evidence" value="ECO:0007669"/>
    <property type="project" value="InterPro"/>
</dbReference>
<feature type="domain" description="Helicase ATP-binding" evidence="13">
    <location>
        <begin position="72"/>
        <end position="245"/>
    </location>
</feature>
<evidence type="ECO:0000256" key="4">
    <source>
        <dbReference type="ARBA" id="ARBA00022801"/>
    </source>
</evidence>
<name>A0A059G012_9PROT</name>
<evidence type="ECO:0000313" key="17">
    <source>
        <dbReference type="Proteomes" id="UP000025061"/>
    </source>
</evidence>
<gene>
    <name evidence="16" type="ORF">HHI_01750</name>
</gene>
<dbReference type="GO" id="GO:0005524">
    <property type="term" value="F:ATP binding"/>
    <property type="evidence" value="ECO:0007669"/>
    <property type="project" value="UniProtKB-KW"/>
</dbReference>
<dbReference type="PANTHER" id="PTHR47959:SF13">
    <property type="entry name" value="ATP-DEPENDENT RNA HELICASE RHLE"/>
    <property type="match status" value="1"/>
</dbReference>
<keyword evidence="17" id="KW-1185">Reference proteome</keyword>
<dbReference type="PROSITE" id="PS51194">
    <property type="entry name" value="HELICASE_CTER"/>
    <property type="match status" value="1"/>
</dbReference>
<dbReference type="FunFam" id="3.40.50.300:FF:000108">
    <property type="entry name" value="ATP-dependent RNA helicase RhlE"/>
    <property type="match status" value="1"/>
</dbReference>
<dbReference type="PROSITE" id="PS51195">
    <property type="entry name" value="Q_MOTIF"/>
    <property type="match status" value="1"/>
</dbReference>
<evidence type="ECO:0000256" key="2">
    <source>
        <dbReference type="ARBA" id="ARBA00022490"/>
    </source>
</evidence>
<dbReference type="GO" id="GO:0009266">
    <property type="term" value="P:response to temperature stimulus"/>
    <property type="evidence" value="ECO:0007669"/>
    <property type="project" value="UniProtKB-ARBA"/>
</dbReference>
<evidence type="ECO:0000259" key="13">
    <source>
        <dbReference type="PROSITE" id="PS51192"/>
    </source>
</evidence>
<feature type="compositionally biased region" description="Basic and acidic residues" evidence="12">
    <location>
        <begin position="500"/>
        <end position="550"/>
    </location>
</feature>
<dbReference type="InterPro" id="IPR001650">
    <property type="entry name" value="Helicase_C-like"/>
</dbReference>
<evidence type="ECO:0000256" key="11">
    <source>
        <dbReference type="RuleBase" id="RU000492"/>
    </source>
</evidence>
<dbReference type="InterPro" id="IPR011545">
    <property type="entry name" value="DEAD/DEAH_box_helicase_dom"/>
</dbReference>
<feature type="domain" description="Helicase C-terminal" evidence="14">
    <location>
        <begin position="275"/>
        <end position="431"/>
    </location>
</feature>
<keyword evidence="3 11" id="KW-0547">Nucleotide-binding</keyword>
<feature type="region of interest" description="Disordered" evidence="12">
    <location>
        <begin position="417"/>
        <end position="573"/>
    </location>
</feature>
<dbReference type="GO" id="GO:0016787">
    <property type="term" value="F:hydrolase activity"/>
    <property type="evidence" value="ECO:0007669"/>
    <property type="project" value="UniProtKB-KW"/>
</dbReference>
<feature type="compositionally biased region" description="Basic and acidic residues" evidence="12">
    <location>
        <begin position="425"/>
        <end position="473"/>
    </location>
</feature>
<feature type="short sequence motif" description="Q motif" evidence="10">
    <location>
        <begin position="41"/>
        <end position="69"/>
    </location>
</feature>
<evidence type="ECO:0000256" key="7">
    <source>
        <dbReference type="ARBA" id="ARBA00038437"/>
    </source>
</evidence>
<dbReference type="Pfam" id="PF00270">
    <property type="entry name" value="DEAD"/>
    <property type="match status" value="1"/>
</dbReference>
<dbReference type="GO" id="GO:0042255">
    <property type="term" value="P:ribosome assembly"/>
    <property type="evidence" value="ECO:0007669"/>
    <property type="project" value="UniProtKB-ARBA"/>
</dbReference>
<organism evidence="16 17">
    <name type="scientific">Hyphomonas hirschiana VP5</name>
    <dbReference type="NCBI Taxonomy" id="1280951"/>
    <lineage>
        <taxon>Bacteria</taxon>
        <taxon>Pseudomonadati</taxon>
        <taxon>Pseudomonadota</taxon>
        <taxon>Alphaproteobacteria</taxon>
        <taxon>Hyphomonadales</taxon>
        <taxon>Hyphomonadaceae</taxon>
        <taxon>Hyphomonas</taxon>
    </lineage>
</organism>
<dbReference type="PANTHER" id="PTHR47959">
    <property type="entry name" value="ATP-DEPENDENT RNA HELICASE RHLE-RELATED"/>
    <property type="match status" value="1"/>
</dbReference>
<proteinExistence type="inferred from homology"/>
<feature type="domain" description="DEAD-box RNA helicase Q" evidence="15">
    <location>
        <begin position="41"/>
        <end position="69"/>
    </location>
</feature>
<dbReference type="OrthoDB" id="9805696at2"/>
<dbReference type="AlphaFoldDB" id="A0A059G012"/>
<keyword evidence="6 11" id="KW-0067">ATP-binding</keyword>
<dbReference type="Proteomes" id="UP000025061">
    <property type="component" value="Unassembled WGS sequence"/>
</dbReference>
<accession>A0A059G012</accession>
<reference evidence="16 17" key="1">
    <citation type="submission" date="2013-04" db="EMBL/GenBank/DDBJ databases">
        <title>Hyphomonas hirschiana VP5 Genome Sequencing.</title>
        <authorList>
            <person name="Lai Q."/>
            <person name="Shao Z."/>
        </authorList>
    </citation>
    <scope>NUCLEOTIDE SEQUENCE [LARGE SCALE GENOMIC DNA]</scope>
    <source>
        <strain evidence="16 17">VP5</strain>
    </source>
</reference>